<dbReference type="RefSeq" id="WP_147922139.1">
    <property type="nucleotide sequence ID" value="NZ_VRTY01000044.1"/>
</dbReference>
<protein>
    <submittedName>
        <fullName evidence="1">Uncharacterized protein</fullName>
    </submittedName>
</protein>
<sequence length="82" mass="9478">MEIGTRDFFPPVGIEKIPPVQKVVKALSCSLWFLPTRSLRDDKGGMMTNMRENPNHRFYFFNRFCTGGKNLALIPEKFCHSL</sequence>
<organism evidence="1 2">
    <name type="scientific">Pontibacter qinzhouensis</name>
    <dbReference type="NCBI Taxonomy" id="2603253"/>
    <lineage>
        <taxon>Bacteria</taxon>
        <taxon>Pseudomonadati</taxon>
        <taxon>Bacteroidota</taxon>
        <taxon>Cytophagia</taxon>
        <taxon>Cytophagales</taxon>
        <taxon>Hymenobacteraceae</taxon>
        <taxon>Pontibacter</taxon>
    </lineage>
</organism>
<proteinExistence type="predicted"/>
<accession>A0A5C8K451</accession>
<dbReference type="AlphaFoldDB" id="A0A5C8K451"/>
<evidence type="ECO:0000313" key="1">
    <source>
        <dbReference type="EMBL" id="TXK45310.1"/>
    </source>
</evidence>
<comment type="caution">
    <text evidence="1">The sequence shown here is derived from an EMBL/GenBank/DDBJ whole genome shotgun (WGS) entry which is preliminary data.</text>
</comment>
<gene>
    <name evidence="1" type="ORF">FVR03_12775</name>
</gene>
<name>A0A5C8K451_9BACT</name>
<keyword evidence="2" id="KW-1185">Reference proteome</keyword>
<dbReference type="Proteomes" id="UP000321926">
    <property type="component" value="Unassembled WGS sequence"/>
</dbReference>
<dbReference type="EMBL" id="VRTY01000044">
    <property type="protein sequence ID" value="TXK45310.1"/>
    <property type="molecule type" value="Genomic_DNA"/>
</dbReference>
<reference evidence="1 2" key="1">
    <citation type="submission" date="2019-08" db="EMBL/GenBank/DDBJ databases">
        <authorList>
            <person name="Shi S."/>
        </authorList>
    </citation>
    <scope>NUCLEOTIDE SEQUENCE [LARGE SCALE GENOMIC DNA]</scope>
    <source>
        <strain evidence="1 2">GY10130</strain>
    </source>
</reference>
<evidence type="ECO:0000313" key="2">
    <source>
        <dbReference type="Proteomes" id="UP000321926"/>
    </source>
</evidence>